<protein>
    <submittedName>
        <fullName evidence="2">Uncharacterized protein</fullName>
    </submittedName>
</protein>
<name>A0A5B8XEB2_9RICK</name>
<accession>A0A5B8XEB2</accession>
<reference evidence="2 3" key="1">
    <citation type="journal article" date="2019" name="ISME J.">
        <title>Deianiraea, an extracellular bacterium associated with the ciliate Paramecium, suggests an alternative scenario for the evolution of Rickettsiales.</title>
        <authorList>
            <person name="Castelli M."/>
            <person name="Sabaneyeva E."/>
            <person name="Lanzoni O."/>
            <person name="Lebedeva N."/>
            <person name="Floriano A.M."/>
            <person name="Gaiarsa S."/>
            <person name="Benken K."/>
            <person name="Modeo L."/>
            <person name="Bandi C."/>
            <person name="Potekhin A."/>
            <person name="Sassera D."/>
            <person name="Petroni G."/>
        </authorList>
    </citation>
    <scope>NUCLEOTIDE SEQUENCE [LARGE SCALE GENOMIC DNA]</scope>
    <source>
        <strain evidence="2">CyL4-1</strain>
    </source>
</reference>
<sequence length="394" mass="45504">MNQNQKTWSNNNPVTLDPNLQTEANRILAEQQMRRYNQIRFTPIHQINGFMQQVVANADQNQLVKNKVIQNWNTISSEARATSDKNIYNLIRKLVGLYYPQDNQTAADLLLTLLQHPSSGLSLKNTLFRNKIPVTPLTVTNFNQGNFKEKARKAERLIEAVREDIISNGGEIQPLTKQESEKLITIVTSYIDENIAKNDKITLITLLLENPKKILQIVNRNIQIDQNTLDLILNGTEIHEIPNPQQHPTLQHNVQIQQEQPVVNQPVVNQPVVDQPVDQFFQNNVLTLEQIELHEQQIANINQQFQQQNNQFQEVAQEVVQKVNHDLQFQQQMQNNQGDTGGYHQNYQLPIIKKVKQNNDPHYQQQQPQGRQLQNLIKSYTNRSRSSSSNSMQN</sequence>
<evidence type="ECO:0000313" key="3">
    <source>
        <dbReference type="Proteomes" id="UP000321934"/>
    </source>
</evidence>
<dbReference type="EMBL" id="CP029077">
    <property type="protein sequence ID" value="QED23652.1"/>
    <property type="molecule type" value="Genomic_DNA"/>
</dbReference>
<keyword evidence="3" id="KW-1185">Reference proteome</keyword>
<organism evidence="2 3">
    <name type="scientific">Candidatus Deianiraea vastatrix</name>
    <dbReference type="NCBI Taxonomy" id="2163644"/>
    <lineage>
        <taxon>Bacteria</taxon>
        <taxon>Pseudomonadati</taxon>
        <taxon>Pseudomonadota</taxon>
        <taxon>Alphaproteobacteria</taxon>
        <taxon>Rickettsiales</taxon>
        <taxon>Candidatus Deianiraeaceae</taxon>
        <taxon>Candidatus Deianiraea</taxon>
    </lineage>
</organism>
<dbReference type="RefSeq" id="WP_146820916.1">
    <property type="nucleotide sequence ID" value="NZ_CP029077.1"/>
</dbReference>
<keyword evidence="1" id="KW-0175">Coiled coil</keyword>
<dbReference type="Proteomes" id="UP000321934">
    <property type="component" value="Chromosome"/>
</dbReference>
<gene>
    <name evidence="2" type="ORF">Deia_00865</name>
</gene>
<evidence type="ECO:0000313" key="2">
    <source>
        <dbReference type="EMBL" id="QED23652.1"/>
    </source>
</evidence>
<proteinExistence type="predicted"/>
<dbReference type="AlphaFoldDB" id="A0A5B8XEB2"/>
<evidence type="ECO:0000256" key="1">
    <source>
        <dbReference type="SAM" id="Coils"/>
    </source>
</evidence>
<feature type="coiled-coil region" evidence="1">
    <location>
        <begin position="291"/>
        <end position="322"/>
    </location>
</feature>